<evidence type="ECO:0000313" key="1">
    <source>
        <dbReference type="EMBL" id="GAI49558.1"/>
    </source>
</evidence>
<gene>
    <name evidence="1" type="ORF">S06H3_59471</name>
</gene>
<sequence>MVNSGNIRYALYPVVADKMVAGVALPTDDDATAKAWGAWTAVFAAETIATEFWLCGLQVLLCAGAAEEQRAVQIGSGAVGAAVALADWAFLLTKKATPNVGPFLLRHPILLPANTAMCGRAAETTKEAAQDQTVAILCATGL</sequence>
<name>X1P106_9ZZZZ</name>
<accession>X1P106</accession>
<comment type="caution">
    <text evidence="1">The sequence shown here is derived from an EMBL/GenBank/DDBJ whole genome shotgun (WGS) entry which is preliminary data.</text>
</comment>
<dbReference type="AlphaFoldDB" id="X1P106"/>
<protein>
    <submittedName>
        <fullName evidence="1">Uncharacterized protein</fullName>
    </submittedName>
</protein>
<reference evidence="1" key="1">
    <citation type="journal article" date="2014" name="Front. Microbiol.">
        <title>High frequency of phylogenetically diverse reductive dehalogenase-homologous genes in deep subseafloor sedimentary metagenomes.</title>
        <authorList>
            <person name="Kawai M."/>
            <person name="Futagami T."/>
            <person name="Toyoda A."/>
            <person name="Takaki Y."/>
            <person name="Nishi S."/>
            <person name="Hori S."/>
            <person name="Arai W."/>
            <person name="Tsubouchi T."/>
            <person name="Morono Y."/>
            <person name="Uchiyama I."/>
            <person name="Ito T."/>
            <person name="Fujiyama A."/>
            <person name="Inagaki F."/>
            <person name="Takami H."/>
        </authorList>
    </citation>
    <scope>NUCLEOTIDE SEQUENCE</scope>
    <source>
        <strain evidence="1">Expedition CK06-06</strain>
    </source>
</reference>
<dbReference type="EMBL" id="BARV01038644">
    <property type="protein sequence ID" value="GAI49558.1"/>
    <property type="molecule type" value="Genomic_DNA"/>
</dbReference>
<organism evidence="1">
    <name type="scientific">marine sediment metagenome</name>
    <dbReference type="NCBI Taxonomy" id="412755"/>
    <lineage>
        <taxon>unclassified sequences</taxon>
        <taxon>metagenomes</taxon>
        <taxon>ecological metagenomes</taxon>
    </lineage>
</organism>
<proteinExistence type="predicted"/>